<dbReference type="EMBL" id="JAMSHJ010000003">
    <property type="protein sequence ID" value="KAI5425787.1"/>
    <property type="molecule type" value="Genomic_DNA"/>
</dbReference>
<dbReference type="Proteomes" id="UP001058974">
    <property type="component" value="Chromosome 3"/>
</dbReference>
<gene>
    <name evidence="1" type="ORF">KIW84_031559</name>
</gene>
<proteinExistence type="predicted"/>
<sequence length="99" mass="11024">MEPHNHHLHVDVDVSSSEIGSEHYGSSVPCVAQSKMFNKFAFNAVFAWVDTSAPNASSLMTMYRRNNTIVMNVAYAELEAKRTFSTVTNVVSFSFNITC</sequence>
<accession>A0A9D4XSL3</accession>
<dbReference type="Gramene" id="Psat03G0155900-T4">
    <property type="protein sequence ID" value="KAI5425787.1"/>
    <property type="gene ID" value="KIW84_031559"/>
</dbReference>
<organism evidence="1 2">
    <name type="scientific">Pisum sativum</name>
    <name type="common">Garden pea</name>
    <name type="synonym">Lathyrus oleraceus</name>
    <dbReference type="NCBI Taxonomy" id="3888"/>
    <lineage>
        <taxon>Eukaryota</taxon>
        <taxon>Viridiplantae</taxon>
        <taxon>Streptophyta</taxon>
        <taxon>Embryophyta</taxon>
        <taxon>Tracheophyta</taxon>
        <taxon>Spermatophyta</taxon>
        <taxon>Magnoliopsida</taxon>
        <taxon>eudicotyledons</taxon>
        <taxon>Gunneridae</taxon>
        <taxon>Pentapetalae</taxon>
        <taxon>rosids</taxon>
        <taxon>fabids</taxon>
        <taxon>Fabales</taxon>
        <taxon>Fabaceae</taxon>
        <taxon>Papilionoideae</taxon>
        <taxon>50 kb inversion clade</taxon>
        <taxon>NPAAA clade</taxon>
        <taxon>Hologalegina</taxon>
        <taxon>IRL clade</taxon>
        <taxon>Fabeae</taxon>
        <taxon>Lathyrus</taxon>
    </lineage>
</organism>
<evidence type="ECO:0000313" key="2">
    <source>
        <dbReference type="Proteomes" id="UP001058974"/>
    </source>
</evidence>
<reference evidence="1 2" key="1">
    <citation type="journal article" date="2022" name="Nat. Genet.">
        <title>Improved pea reference genome and pan-genome highlight genomic features and evolutionary characteristics.</title>
        <authorList>
            <person name="Yang T."/>
            <person name="Liu R."/>
            <person name="Luo Y."/>
            <person name="Hu S."/>
            <person name="Wang D."/>
            <person name="Wang C."/>
            <person name="Pandey M.K."/>
            <person name="Ge S."/>
            <person name="Xu Q."/>
            <person name="Li N."/>
            <person name="Li G."/>
            <person name="Huang Y."/>
            <person name="Saxena R.K."/>
            <person name="Ji Y."/>
            <person name="Li M."/>
            <person name="Yan X."/>
            <person name="He Y."/>
            <person name="Liu Y."/>
            <person name="Wang X."/>
            <person name="Xiang C."/>
            <person name="Varshney R.K."/>
            <person name="Ding H."/>
            <person name="Gao S."/>
            <person name="Zong X."/>
        </authorList>
    </citation>
    <scope>NUCLEOTIDE SEQUENCE [LARGE SCALE GENOMIC DNA]</scope>
    <source>
        <strain evidence="1 2">cv. Zhongwan 6</strain>
    </source>
</reference>
<evidence type="ECO:0000313" key="1">
    <source>
        <dbReference type="EMBL" id="KAI5425787.1"/>
    </source>
</evidence>
<dbReference type="AlphaFoldDB" id="A0A9D4XSL3"/>
<keyword evidence="2" id="KW-1185">Reference proteome</keyword>
<protein>
    <submittedName>
        <fullName evidence="1">E3 ubiquitin-protein ligase RZFP34, variant 4</fullName>
    </submittedName>
</protein>
<name>A0A9D4XSL3_PEA</name>
<comment type="caution">
    <text evidence="1">The sequence shown here is derived from an EMBL/GenBank/DDBJ whole genome shotgun (WGS) entry which is preliminary data.</text>
</comment>